<dbReference type="GO" id="GO:0097192">
    <property type="term" value="P:extrinsic apoptotic signaling pathway in absence of ligand"/>
    <property type="evidence" value="ECO:0007669"/>
    <property type="project" value="TreeGrafter"/>
</dbReference>
<dbReference type="PRINTS" id="PR01862">
    <property type="entry name" value="BCL2FAMILY"/>
</dbReference>
<dbReference type="SUPFAM" id="SSF56854">
    <property type="entry name" value="Bcl-2 inhibitors of programmed cell death"/>
    <property type="match status" value="1"/>
</dbReference>
<reference evidence="5 6" key="1">
    <citation type="submission" date="2013-11" db="EMBL/GenBank/DDBJ databases">
        <title>Opisthorchis viverrini - life in the bile duct.</title>
        <authorList>
            <person name="Young N.D."/>
            <person name="Nagarajan N."/>
            <person name="Lin S.J."/>
            <person name="Korhonen P.K."/>
            <person name="Jex A.R."/>
            <person name="Hall R.S."/>
            <person name="Safavi-Hemami H."/>
            <person name="Kaewkong W."/>
            <person name="Bertrand D."/>
            <person name="Gao S."/>
            <person name="Seet Q."/>
            <person name="Wongkham S."/>
            <person name="Teh B.T."/>
            <person name="Wongkham C."/>
            <person name="Intapan P.M."/>
            <person name="Maleewong W."/>
            <person name="Yang X."/>
            <person name="Hu M."/>
            <person name="Wang Z."/>
            <person name="Hofmann A."/>
            <person name="Sternberg P.W."/>
            <person name="Tan P."/>
            <person name="Wang J."/>
            <person name="Gasser R.B."/>
        </authorList>
    </citation>
    <scope>NUCLEOTIDE SEQUENCE [LARGE SCALE GENOMIC DNA]</scope>
</reference>
<dbReference type="GO" id="GO:0051400">
    <property type="term" value="F:BH domain binding"/>
    <property type="evidence" value="ECO:0007669"/>
    <property type="project" value="TreeGrafter"/>
</dbReference>
<dbReference type="GO" id="GO:0008630">
    <property type="term" value="P:intrinsic apoptotic signaling pathway in response to DNA damage"/>
    <property type="evidence" value="ECO:0007669"/>
    <property type="project" value="TreeGrafter"/>
</dbReference>
<dbReference type="PANTHER" id="PTHR11256:SF50">
    <property type="entry name" value="APOPTOSIS REGULATOR CED-9"/>
    <property type="match status" value="1"/>
</dbReference>
<dbReference type="GO" id="GO:0001836">
    <property type="term" value="P:release of cytochrome c from mitochondria"/>
    <property type="evidence" value="ECO:0007669"/>
    <property type="project" value="TreeGrafter"/>
</dbReference>
<dbReference type="KEGG" id="ovi:T265_08824"/>
<dbReference type="OrthoDB" id="6021377at2759"/>
<dbReference type="AlphaFoldDB" id="A0A074ZCD6"/>
<dbReference type="InterPro" id="IPR046371">
    <property type="entry name" value="Bcl-2_BH1-3"/>
</dbReference>
<dbReference type="Pfam" id="PF00452">
    <property type="entry name" value="Bcl-2"/>
    <property type="match status" value="1"/>
</dbReference>
<evidence type="ECO:0000256" key="3">
    <source>
        <dbReference type="SAM" id="Phobius"/>
    </source>
</evidence>
<dbReference type="RefSeq" id="XP_009173000.1">
    <property type="nucleotide sequence ID" value="XM_009174736.1"/>
</dbReference>
<keyword evidence="3" id="KW-0812">Transmembrane</keyword>
<keyword evidence="3" id="KW-1133">Transmembrane helix</keyword>
<evidence type="ECO:0000313" key="6">
    <source>
        <dbReference type="Proteomes" id="UP000054324"/>
    </source>
</evidence>
<proteinExistence type="inferred from homology"/>
<evidence type="ECO:0000256" key="1">
    <source>
        <dbReference type="ARBA" id="ARBA00009458"/>
    </source>
</evidence>
<sequence length="190" mass="21948">MSAAQTVFIEEKLEADSNIYNSVCPLDLLPTKEVLKWVIIDYVYYRICLRGYSGITLFEKDRGKTHKHVVLDLILRRLVERAEELELKLKPRFENRKAMLLSTPERAQLDFMDTLENIWADGLANWGRFLVYITFTAVYCISCLDCGMVLLIKTLVEHAINDLDAKMGRWLLAHGGWRGLLRAANDVRLN</sequence>
<keyword evidence="2" id="KW-0053">Apoptosis</keyword>
<dbReference type="GO" id="GO:0005741">
    <property type="term" value="C:mitochondrial outer membrane"/>
    <property type="evidence" value="ECO:0007669"/>
    <property type="project" value="TreeGrafter"/>
</dbReference>
<evidence type="ECO:0000259" key="4">
    <source>
        <dbReference type="Pfam" id="PF00452"/>
    </source>
</evidence>
<dbReference type="InterPro" id="IPR036834">
    <property type="entry name" value="Bcl-2-like_sf"/>
</dbReference>
<accession>A0A074ZCD6</accession>
<evidence type="ECO:0000313" key="5">
    <source>
        <dbReference type="EMBL" id="KER23252.1"/>
    </source>
</evidence>
<keyword evidence="3" id="KW-0472">Membrane</keyword>
<dbReference type="STRING" id="6198.A0A074ZCD6"/>
<dbReference type="Gene3D" id="1.10.437.10">
    <property type="entry name" value="Blc2-like"/>
    <property type="match status" value="1"/>
</dbReference>
<feature type="domain" description="Bcl-2 Bcl-2 homology region 1-3" evidence="4">
    <location>
        <begin position="82"/>
        <end position="177"/>
    </location>
</feature>
<comment type="similarity">
    <text evidence="1">Belongs to the Bcl-2 family.</text>
</comment>
<protein>
    <recommendedName>
        <fullName evidence="4">Bcl-2 Bcl-2 homology region 1-3 domain-containing protein</fullName>
    </recommendedName>
</protein>
<dbReference type="Proteomes" id="UP000054324">
    <property type="component" value="Unassembled WGS sequence"/>
</dbReference>
<gene>
    <name evidence="5" type="ORF">T265_08824</name>
</gene>
<dbReference type="CTD" id="20323003"/>
<organism evidence="5 6">
    <name type="scientific">Opisthorchis viverrini</name>
    <name type="common">Southeast Asian liver fluke</name>
    <dbReference type="NCBI Taxonomy" id="6198"/>
    <lineage>
        <taxon>Eukaryota</taxon>
        <taxon>Metazoa</taxon>
        <taxon>Spiralia</taxon>
        <taxon>Lophotrochozoa</taxon>
        <taxon>Platyhelminthes</taxon>
        <taxon>Trematoda</taxon>
        <taxon>Digenea</taxon>
        <taxon>Opisthorchiida</taxon>
        <taxon>Opisthorchiata</taxon>
        <taxon>Opisthorchiidae</taxon>
        <taxon>Opisthorchis</taxon>
    </lineage>
</organism>
<feature type="transmembrane region" description="Helical" evidence="3">
    <location>
        <begin position="129"/>
        <end position="152"/>
    </location>
</feature>
<dbReference type="EMBL" id="KL596858">
    <property type="protein sequence ID" value="KER23252.1"/>
    <property type="molecule type" value="Genomic_DNA"/>
</dbReference>
<dbReference type="PROSITE" id="PS50062">
    <property type="entry name" value="BCL2_FAMILY"/>
    <property type="match status" value="1"/>
</dbReference>
<dbReference type="InterPro" id="IPR026298">
    <property type="entry name" value="Bcl-2_fam"/>
</dbReference>
<dbReference type="PANTHER" id="PTHR11256">
    <property type="entry name" value="BCL-2 RELATED"/>
    <property type="match status" value="1"/>
</dbReference>
<dbReference type="InterPro" id="IPR002475">
    <property type="entry name" value="Bcl2-like"/>
</dbReference>
<name>A0A074ZCD6_OPIVI</name>
<evidence type="ECO:0000256" key="2">
    <source>
        <dbReference type="ARBA" id="ARBA00022703"/>
    </source>
</evidence>
<keyword evidence="6" id="KW-1185">Reference proteome</keyword>
<dbReference type="GO" id="GO:0042981">
    <property type="term" value="P:regulation of apoptotic process"/>
    <property type="evidence" value="ECO:0007669"/>
    <property type="project" value="InterPro"/>
</dbReference>
<dbReference type="GeneID" id="20323003"/>